<dbReference type="EMBL" id="BAAFST010000013">
    <property type="protein sequence ID" value="GAB1298288.1"/>
    <property type="molecule type" value="Genomic_DNA"/>
</dbReference>
<reference evidence="1 2" key="1">
    <citation type="submission" date="2024-08" db="EMBL/GenBank/DDBJ databases">
        <title>The draft genome of Apodemus speciosus.</title>
        <authorList>
            <person name="Nabeshima K."/>
            <person name="Suzuki S."/>
            <person name="Onuma M."/>
        </authorList>
    </citation>
    <scope>NUCLEOTIDE SEQUENCE [LARGE SCALE GENOMIC DNA]</scope>
    <source>
        <strain evidence="1">IB14-021</strain>
    </source>
</reference>
<keyword evidence="2" id="KW-1185">Reference proteome</keyword>
<protein>
    <submittedName>
        <fullName evidence="1">Cathepsin-6</fullName>
    </submittedName>
</protein>
<name>A0ABQ0FGA8_APOSI</name>
<gene>
    <name evidence="1" type="ORF">APTSU1_001352400</name>
</gene>
<dbReference type="Proteomes" id="UP001623349">
    <property type="component" value="Unassembled WGS sequence"/>
</dbReference>
<evidence type="ECO:0000313" key="2">
    <source>
        <dbReference type="Proteomes" id="UP001623349"/>
    </source>
</evidence>
<organism evidence="1 2">
    <name type="scientific">Apodemus speciosus</name>
    <name type="common">Large Japanese field mouse</name>
    <dbReference type="NCBI Taxonomy" id="105296"/>
    <lineage>
        <taxon>Eukaryota</taxon>
        <taxon>Metazoa</taxon>
        <taxon>Chordata</taxon>
        <taxon>Craniata</taxon>
        <taxon>Vertebrata</taxon>
        <taxon>Euteleostomi</taxon>
        <taxon>Mammalia</taxon>
        <taxon>Eutheria</taxon>
        <taxon>Euarchontoglires</taxon>
        <taxon>Glires</taxon>
        <taxon>Rodentia</taxon>
        <taxon>Myomorpha</taxon>
        <taxon>Muroidea</taxon>
        <taxon>Muridae</taxon>
        <taxon>Murinae</taxon>
        <taxon>Apodemus</taxon>
    </lineage>
</organism>
<evidence type="ECO:0000313" key="1">
    <source>
        <dbReference type="EMBL" id="GAB1298288.1"/>
    </source>
</evidence>
<accession>A0ABQ0FGA8</accession>
<proteinExistence type="predicted"/>
<comment type="caution">
    <text evidence="1">The sequence shown here is derived from an EMBL/GenBank/DDBJ whole genome shotgun (WGS) entry which is preliminary data.</text>
</comment>
<sequence>MNEFGDMDHAGTIQIIVRLKSQDFCFPESEDILMEAVATIGPISDAVDVSFNRFGFYNKCT</sequence>